<dbReference type="EMBL" id="JBFOLJ010000011">
    <property type="protein sequence ID" value="KAL2493566.1"/>
    <property type="molecule type" value="Genomic_DNA"/>
</dbReference>
<name>A0ABD1RYN0_9LAMI</name>
<sequence>MAASFSLFWEDKRIGPQLEDRITSRAAAGLGDDGVGMEDVAGGGDGGGRKETDVKAPPLEPLRPKNEARLNSLPHPQFVVINFEDRNIHENIFSHKTKPSGLFL</sequence>
<keyword evidence="3" id="KW-1185">Reference proteome</keyword>
<evidence type="ECO:0000256" key="1">
    <source>
        <dbReference type="SAM" id="MobiDB-lite"/>
    </source>
</evidence>
<evidence type="ECO:0000313" key="2">
    <source>
        <dbReference type="EMBL" id="KAL2493566.1"/>
    </source>
</evidence>
<organism evidence="2 3">
    <name type="scientific">Forsythia ovata</name>
    <dbReference type="NCBI Taxonomy" id="205694"/>
    <lineage>
        <taxon>Eukaryota</taxon>
        <taxon>Viridiplantae</taxon>
        <taxon>Streptophyta</taxon>
        <taxon>Embryophyta</taxon>
        <taxon>Tracheophyta</taxon>
        <taxon>Spermatophyta</taxon>
        <taxon>Magnoliopsida</taxon>
        <taxon>eudicotyledons</taxon>
        <taxon>Gunneridae</taxon>
        <taxon>Pentapetalae</taxon>
        <taxon>asterids</taxon>
        <taxon>lamiids</taxon>
        <taxon>Lamiales</taxon>
        <taxon>Oleaceae</taxon>
        <taxon>Forsythieae</taxon>
        <taxon>Forsythia</taxon>
    </lineage>
</organism>
<gene>
    <name evidence="2" type="ORF">Fot_37323</name>
</gene>
<accession>A0ABD1RYN0</accession>
<protein>
    <submittedName>
        <fullName evidence="2">Uncharacterized protein</fullName>
    </submittedName>
</protein>
<dbReference type="AlphaFoldDB" id="A0ABD1RYN0"/>
<evidence type="ECO:0000313" key="3">
    <source>
        <dbReference type="Proteomes" id="UP001604277"/>
    </source>
</evidence>
<comment type="caution">
    <text evidence="2">The sequence shown here is derived from an EMBL/GenBank/DDBJ whole genome shotgun (WGS) entry which is preliminary data.</text>
</comment>
<reference evidence="3" key="1">
    <citation type="submission" date="2024-07" db="EMBL/GenBank/DDBJ databases">
        <title>Two chromosome-level genome assemblies of Korean endemic species Abeliophyllum distichum and Forsythia ovata (Oleaceae).</title>
        <authorList>
            <person name="Jang H."/>
        </authorList>
    </citation>
    <scope>NUCLEOTIDE SEQUENCE [LARGE SCALE GENOMIC DNA]</scope>
</reference>
<dbReference type="Proteomes" id="UP001604277">
    <property type="component" value="Unassembled WGS sequence"/>
</dbReference>
<proteinExistence type="predicted"/>
<feature type="region of interest" description="Disordered" evidence="1">
    <location>
        <begin position="26"/>
        <end position="70"/>
    </location>
</feature>